<evidence type="ECO:0000256" key="10">
    <source>
        <dbReference type="ARBA" id="ARBA00023004"/>
    </source>
</evidence>
<evidence type="ECO:0000256" key="11">
    <source>
        <dbReference type="ARBA" id="ARBA00023136"/>
    </source>
</evidence>
<organism evidence="14 15">
    <name type="scientific">Paraburkholderia tropica</name>
    <dbReference type="NCBI Taxonomy" id="92647"/>
    <lineage>
        <taxon>Bacteria</taxon>
        <taxon>Pseudomonadati</taxon>
        <taxon>Pseudomonadota</taxon>
        <taxon>Betaproteobacteria</taxon>
        <taxon>Burkholderiales</taxon>
        <taxon>Burkholderiaceae</taxon>
        <taxon>Paraburkholderia</taxon>
    </lineage>
</organism>
<evidence type="ECO:0000256" key="12">
    <source>
        <dbReference type="ARBA" id="ARBA00025912"/>
    </source>
</evidence>
<keyword evidence="11 13" id="KW-0472">Membrane</keyword>
<reference evidence="14 15" key="1">
    <citation type="submission" date="2018-05" db="EMBL/GenBank/DDBJ databases">
        <title>Genomic Encyclopedia of Type Strains, Phase IV (KMG-V): Genome sequencing to study the core and pangenomes of soil and plant-associated prokaryotes.</title>
        <authorList>
            <person name="Whitman W."/>
        </authorList>
    </citation>
    <scope>NUCLEOTIDE SEQUENCE [LARGE SCALE GENOMIC DNA]</scope>
    <source>
        <strain evidence="14 15">SIr-6563</strain>
    </source>
</reference>
<dbReference type="PANTHER" id="PTHR10978:SF5">
    <property type="entry name" value="SUCCINATE DEHYDROGENASE CYTOCHROME B560 SUBUNIT, MITOCHONDRIAL"/>
    <property type="match status" value="1"/>
</dbReference>
<dbReference type="PANTHER" id="PTHR10978">
    <property type="entry name" value="SUCCINATE DEHYDROGENASE CYTOCHROME B560 SUBUNIT"/>
    <property type="match status" value="1"/>
</dbReference>
<feature type="non-terminal residue" evidence="14">
    <location>
        <position position="1"/>
    </location>
</feature>
<dbReference type="NCBIfam" id="TIGR02970">
    <property type="entry name" value="succ_dehyd_cytB"/>
    <property type="match status" value="1"/>
</dbReference>
<evidence type="ECO:0000256" key="13">
    <source>
        <dbReference type="SAM" id="Phobius"/>
    </source>
</evidence>
<evidence type="ECO:0000256" key="2">
    <source>
        <dbReference type="ARBA" id="ARBA00004050"/>
    </source>
</evidence>
<evidence type="ECO:0000313" key="14">
    <source>
        <dbReference type="EMBL" id="PXX00795.1"/>
    </source>
</evidence>
<dbReference type="PIRSF" id="PIRSF000178">
    <property type="entry name" value="SDH_cyt_b560"/>
    <property type="match status" value="1"/>
</dbReference>
<feature type="transmembrane region" description="Helical" evidence="13">
    <location>
        <begin position="36"/>
        <end position="56"/>
    </location>
</feature>
<keyword evidence="7 13" id="KW-0812">Transmembrane</keyword>
<evidence type="ECO:0000256" key="6">
    <source>
        <dbReference type="ARBA" id="ARBA00022617"/>
    </source>
</evidence>
<feature type="transmembrane region" description="Helical" evidence="13">
    <location>
        <begin position="76"/>
        <end position="97"/>
    </location>
</feature>
<dbReference type="EMBL" id="QJJV01000080">
    <property type="protein sequence ID" value="PXX00795.1"/>
    <property type="molecule type" value="Genomic_DNA"/>
</dbReference>
<evidence type="ECO:0000256" key="9">
    <source>
        <dbReference type="ARBA" id="ARBA00022989"/>
    </source>
</evidence>
<evidence type="ECO:0000256" key="7">
    <source>
        <dbReference type="ARBA" id="ARBA00022692"/>
    </source>
</evidence>
<comment type="subcellular location">
    <subcellularLocation>
        <location evidence="3">Membrane</location>
    </subcellularLocation>
</comment>
<dbReference type="Gene3D" id="1.20.1300.10">
    <property type="entry name" value="Fumarate reductase/succinate dehydrogenase, transmembrane subunit"/>
    <property type="match status" value="1"/>
</dbReference>
<keyword evidence="15" id="KW-1185">Reference proteome</keyword>
<keyword evidence="8" id="KW-0479">Metal-binding</keyword>
<gene>
    <name evidence="14" type="ORF">C7400_1801</name>
</gene>
<sequence length="140" mass="15513">SSMAEAAKKPRPEYRNIGIGQILFAYRLPLAGRVSIGHRVSGALLFLFLPFILFLFDQSLTSELSFEVFKGFLSNIIVKLVVLVLGWAFLFHFCAGVRHLFMDFNHDLAAKEKGKSTSLVVVVISTILTIAFAAKLFGAF</sequence>
<dbReference type="Pfam" id="PF01127">
    <property type="entry name" value="Sdh_cyt"/>
    <property type="match status" value="1"/>
</dbReference>
<name>A0ABX5MAK4_9BURK</name>
<comment type="caution">
    <text evidence="14">The sequence shown here is derived from an EMBL/GenBank/DDBJ whole genome shotgun (WGS) entry which is preliminary data.</text>
</comment>
<evidence type="ECO:0000256" key="4">
    <source>
        <dbReference type="ARBA" id="ARBA00007244"/>
    </source>
</evidence>
<dbReference type="InterPro" id="IPR000701">
    <property type="entry name" value="SuccDH_FuR_B_TM-su"/>
</dbReference>
<dbReference type="InterPro" id="IPR014314">
    <property type="entry name" value="Succ_DH_cytb556"/>
</dbReference>
<proteinExistence type="inferred from homology"/>
<protein>
    <recommendedName>
        <fullName evidence="5">Succinate dehydrogenase cytochrome b556 subunit</fullName>
    </recommendedName>
</protein>
<comment type="similarity">
    <text evidence="4">Belongs to the cytochrome b560 family.</text>
</comment>
<dbReference type="Proteomes" id="UP000247515">
    <property type="component" value="Unassembled WGS sequence"/>
</dbReference>
<dbReference type="CDD" id="cd03499">
    <property type="entry name" value="SQR_TypeC_SdhC"/>
    <property type="match status" value="1"/>
</dbReference>
<accession>A0ABX5MAK4</accession>
<evidence type="ECO:0000256" key="3">
    <source>
        <dbReference type="ARBA" id="ARBA00004370"/>
    </source>
</evidence>
<keyword evidence="10" id="KW-0408">Iron</keyword>
<keyword evidence="9 13" id="KW-1133">Transmembrane helix</keyword>
<dbReference type="InterPro" id="IPR034804">
    <property type="entry name" value="SQR/QFR_C/D"/>
</dbReference>
<evidence type="ECO:0000256" key="8">
    <source>
        <dbReference type="ARBA" id="ARBA00022723"/>
    </source>
</evidence>
<evidence type="ECO:0000256" key="1">
    <source>
        <dbReference type="ARBA" id="ARBA00001971"/>
    </source>
</evidence>
<comment type="function">
    <text evidence="2">Membrane-anchoring subunit of succinate dehydrogenase (SDH).</text>
</comment>
<evidence type="ECO:0000256" key="5">
    <source>
        <dbReference type="ARBA" id="ARBA00020076"/>
    </source>
</evidence>
<evidence type="ECO:0000313" key="15">
    <source>
        <dbReference type="Proteomes" id="UP000247515"/>
    </source>
</evidence>
<keyword evidence="6" id="KW-0349">Heme</keyword>
<comment type="cofactor">
    <cofactor evidence="1">
        <name>heme</name>
        <dbReference type="ChEBI" id="CHEBI:30413"/>
    </cofactor>
</comment>
<comment type="subunit">
    <text evidence="12">Part of an enzyme complex containing four subunits: a flavoprotein, an iron-sulfur protein, plus two membrane-anchoring proteins, SdhC and SdhD. The complex can form homotrimers.</text>
</comment>
<dbReference type="SUPFAM" id="SSF81343">
    <property type="entry name" value="Fumarate reductase respiratory complex transmembrane subunits"/>
    <property type="match status" value="1"/>
</dbReference>
<feature type="transmembrane region" description="Helical" evidence="13">
    <location>
        <begin position="118"/>
        <end position="137"/>
    </location>
</feature>